<evidence type="ECO:0000313" key="1">
    <source>
        <dbReference type="EMBL" id="MBO1883814.1"/>
    </source>
</evidence>
<organism evidence="1 2">
    <name type="scientific">Capnocytophaga bilenii</name>
    <dbReference type="NCBI Taxonomy" id="2819369"/>
    <lineage>
        <taxon>Bacteria</taxon>
        <taxon>Pseudomonadati</taxon>
        <taxon>Bacteroidota</taxon>
        <taxon>Flavobacteriia</taxon>
        <taxon>Flavobacteriales</taxon>
        <taxon>Flavobacteriaceae</taxon>
        <taxon>Capnocytophaga</taxon>
    </lineage>
</organism>
<evidence type="ECO:0008006" key="3">
    <source>
        <dbReference type="Google" id="ProtNLM"/>
    </source>
</evidence>
<dbReference type="InterPro" id="IPR037143">
    <property type="entry name" value="4-PPantetheinyl_Trfase_dom_sf"/>
</dbReference>
<gene>
    <name evidence="1" type="ORF">J4N46_05155</name>
</gene>
<dbReference type="Pfam" id="PF15587">
    <property type="entry name" value="Imm9"/>
    <property type="match status" value="1"/>
</dbReference>
<protein>
    <recommendedName>
        <fullName evidence="3">IPExxxVDY family protein</fullName>
    </recommendedName>
</protein>
<evidence type="ECO:0000313" key="2">
    <source>
        <dbReference type="Proteomes" id="UP000681610"/>
    </source>
</evidence>
<dbReference type="EMBL" id="JAGDYP010000003">
    <property type="protein sequence ID" value="MBO1883814.1"/>
    <property type="molecule type" value="Genomic_DNA"/>
</dbReference>
<dbReference type="SUPFAM" id="SSF56214">
    <property type="entry name" value="4'-phosphopantetheinyl transferase"/>
    <property type="match status" value="1"/>
</dbReference>
<accession>A0ABS3PWU6</accession>
<reference evidence="1 2" key="1">
    <citation type="submission" date="2021-03" db="EMBL/GenBank/DDBJ databases">
        <title>Isolation and description of Capnocytophaga bilenii sp. nov., a novel Capnocytophaga species, isolated from a gingivitis subject.</title>
        <authorList>
            <person name="Antezack A."/>
            <person name="Monnet-Corti V."/>
            <person name="La Scola B."/>
        </authorList>
    </citation>
    <scope>NUCLEOTIDE SEQUENCE [LARGE SCALE GENOMIC DNA]</scope>
    <source>
        <strain evidence="1 2">Marseille-Q4570</strain>
    </source>
</reference>
<keyword evidence="2" id="KW-1185">Reference proteome</keyword>
<comment type="caution">
    <text evidence="1">The sequence shown here is derived from an EMBL/GenBank/DDBJ whole genome shotgun (WGS) entry which is preliminary data.</text>
</comment>
<dbReference type="Proteomes" id="UP000681610">
    <property type="component" value="Unassembled WGS sequence"/>
</dbReference>
<dbReference type="RefSeq" id="WP_208058412.1">
    <property type="nucleotide sequence ID" value="NZ_JAGDYP010000003.1"/>
</dbReference>
<name>A0ABS3PWU6_9FLAO</name>
<proteinExistence type="predicted"/>
<sequence length="156" mass="18168">MTKNIKIYVTVEIPQLYEIISAQFVYTILNEYIGTIRNKVNFDVIGDWNLSFNILLQKTDKMSIAKRLSIYPSDKEYAIYMSIPIPDDTQIFYGIFSVREAFFKNVNEKYSYVVPFNLNDYNNLSQYIIDSSKQLINISLEKTFSIKGKKIKLGKG</sequence>
<dbReference type="InterPro" id="IPR028963">
    <property type="entry name" value="Imm9"/>
</dbReference>